<name>A0A2T7UT72_9RHOB</name>
<accession>A0A2T7UT72</accession>
<dbReference type="FunFam" id="3.40.50.720:FF:000311">
    <property type="entry name" value="Ornithine cyclodeaminase"/>
    <property type="match status" value="1"/>
</dbReference>
<gene>
    <name evidence="2" type="ORF">DDE23_07300</name>
</gene>
<dbReference type="RefSeq" id="WP_107751316.1">
    <property type="nucleotide sequence ID" value="NZ_QBKF01000004.1"/>
</dbReference>
<dbReference type="AlphaFoldDB" id="A0A2T7UT72"/>
<dbReference type="Pfam" id="PF02423">
    <property type="entry name" value="OCD_Mu_crystall"/>
    <property type="match status" value="1"/>
</dbReference>
<dbReference type="InterPro" id="IPR036291">
    <property type="entry name" value="NAD(P)-bd_dom_sf"/>
</dbReference>
<evidence type="ECO:0000313" key="2">
    <source>
        <dbReference type="EMBL" id="PVE47943.1"/>
    </source>
</evidence>
<evidence type="ECO:0000256" key="1">
    <source>
        <dbReference type="ARBA" id="ARBA00008903"/>
    </source>
</evidence>
<sequence>MRILSNADIAALLPMEQAIEVIETTMRSVSRGAAELPLRHVVPVGGANMMGVMSGSLGEPMCFGVKLVSLFPENPKKGLSGHRGAVVLFESETGGAVAMMDAGLLTAIRTAAASAVATRALARSEAARLTLIGTGEQAEHHLTAMLAVRPITHLHVVGRRAEAAEAFATHAASRHPGLTTTHGTDAQAGVRGADILCTVTNSATPVLQGAWLEPGQHLNIVGASVASKRELDDAVIPRAEVFCDYLPSLMAQAGEVVEGLKAGLFAPEHLKGEIGAHLNGGPGRSGPEAITLYRSLGIVAQDLAVAHHALARAEREGRGTEVSL</sequence>
<organism evidence="2 3">
    <name type="scientific">Pararhodobacter aggregans</name>
    <dbReference type="NCBI Taxonomy" id="404875"/>
    <lineage>
        <taxon>Bacteria</taxon>
        <taxon>Pseudomonadati</taxon>
        <taxon>Pseudomonadota</taxon>
        <taxon>Alphaproteobacteria</taxon>
        <taxon>Rhodobacterales</taxon>
        <taxon>Paracoccaceae</taxon>
        <taxon>Pararhodobacter</taxon>
    </lineage>
</organism>
<dbReference type="OrthoDB" id="9785971at2"/>
<dbReference type="InterPro" id="IPR003462">
    <property type="entry name" value="ODC_Mu_crystall"/>
</dbReference>
<dbReference type="EMBL" id="QDDR01000003">
    <property type="protein sequence ID" value="PVE47943.1"/>
    <property type="molecule type" value="Genomic_DNA"/>
</dbReference>
<dbReference type="SUPFAM" id="SSF51735">
    <property type="entry name" value="NAD(P)-binding Rossmann-fold domains"/>
    <property type="match status" value="1"/>
</dbReference>
<dbReference type="PANTHER" id="PTHR13812:SF19">
    <property type="entry name" value="KETIMINE REDUCTASE MU-CRYSTALLIN"/>
    <property type="match status" value="1"/>
</dbReference>
<comment type="caution">
    <text evidence="2">The sequence shown here is derived from an EMBL/GenBank/DDBJ whole genome shotgun (WGS) entry which is preliminary data.</text>
</comment>
<dbReference type="GO" id="GO:0016491">
    <property type="term" value="F:oxidoreductase activity"/>
    <property type="evidence" value="ECO:0007669"/>
    <property type="project" value="UniProtKB-ARBA"/>
</dbReference>
<proteinExistence type="inferred from homology"/>
<comment type="similarity">
    <text evidence="1">Belongs to the ornithine cyclodeaminase/mu-crystallin family.</text>
</comment>
<reference evidence="2 3" key="1">
    <citation type="journal article" date="2011" name="Syst. Appl. Microbiol.">
        <title>Defluviimonas denitrificans gen. nov., sp. nov., and Pararhodobacter aggregans gen. nov., sp. nov., non-phototrophic Rhodobacteraceae from the biofilter of a marine aquaculture.</title>
        <authorList>
            <person name="Foesel B.U."/>
            <person name="Drake H.L."/>
            <person name="Schramm A."/>
        </authorList>
    </citation>
    <scope>NUCLEOTIDE SEQUENCE [LARGE SCALE GENOMIC DNA]</scope>
    <source>
        <strain evidence="2 3">D1-19</strain>
    </source>
</reference>
<dbReference type="Gene3D" id="3.40.50.720">
    <property type="entry name" value="NAD(P)-binding Rossmann-like Domain"/>
    <property type="match status" value="1"/>
</dbReference>
<dbReference type="GO" id="GO:0019752">
    <property type="term" value="P:carboxylic acid metabolic process"/>
    <property type="evidence" value="ECO:0007669"/>
    <property type="project" value="UniProtKB-ARBA"/>
</dbReference>
<dbReference type="Proteomes" id="UP000244810">
    <property type="component" value="Unassembled WGS sequence"/>
</dbReference>
<dbReference type="Gene3D" id="3.30.1780.10">
    <property type="entry name" value="ornithine cyclodeaminase, domain 1"/>
    <property type="match status" value="1"/>
</dbReference>
<evidence type="ECO:0000313" key="3">
    <source>
        <dbReference type="Proteomes" id="UP000244810"/>
    </source>
</evidence>
<dbReference type="GO" id="GO:0005737">
    <property type="term" value="C:cytoplasm"/>
    <property type="evidence" value="ECO:0007669"/>
    <property type="project" value="TreeGrafter"/>
</dbReference>
<dbReference type="InterPro" id="IPR023401">
    <property type="entry name" value="ODC_N"/>
</dbReference>
<dbReference type="PANTHER" id="PTHR13812">
    <property type="entry name" value="KETIMINE REDUCTASE MU-CRYSTALLIN"/>
    <property type="match status" value="1"/>
</dbReference>
<keyword evidence="3" id="KW-1185">Reference proteome</keyword>
<dbReference type="PIRSF" id="PIRSF001439">
    <property type="entry name" value="CryM"/>
    <property type="match status" value="1"/>
</dbReference>
<protein>
    <submittedName>
        <fullName evidence="2">Ornithine cyclodeaminase</fullName>
    </submittedName>
</protein>